<accession>H9UIG0</accession>
<dbReference type="STRING" id="889378.Spiaf_1225"/>
<proteinExistence type="predicted"/>
<dbReference type="SMART" id="SM00729">
    <property type="entry name" value="Elp3"/>
    <property type="match status" value="1"/>
</dbReference>
<dbReference type="FunFam" id="3.80.30.20:FF:000001">
    <property type="entry name" value="tRNA-2-methylthio-N(6)-dimethylallyladenosine synthase 2"/>
    <property type="match status" value="1"/>
</dbReference>
<dbReference type="PANTHER" id="PTHR11918">
    <property type="entry name" value="RADICAL SAM PROTEINS"/>
    <property type="match status" value="1"/>
</dbReference>
<keyword evidence="2" id="KW-0004">4Fe-4S</keyword>
<dbReference type="SUPFAM" id="SSF102114">
    <property type="entry name" value="Radical SAM enzymes"/>
    <property type="match status" value="1"/>
</dbReference>
<dbReference type="GO" id="GO:0051539">
    <property type="term" value="F:4 iron, 4 sulfur cluster binding"/>
    <property type="evidence" value="ECO:0007669"/>
    <property type="project" value="UniProtKB-KW"/>
</dbReference>
<feature type="domain" description="MTTase N-terminal" evidence="9">
    <location>
        <begin position="2"/>
        <end position="141"/>
    </location>
</feature>
<evidence type="ECO:0000313" key="11">
    <source>
        <dbReference type="EMBL" id="AFG37303.1"/>
    </source>
</evidence>
<dbReference type="eggNOG" id="COG0621">
    <property type="taxonomic scope" value="Bacteria"/>
</dbReference>
<dbReference type="Pfam" id="PF04055">
    <property type="entry name" value="Radical_SAM"/>
    <property type="match status" value="1"/>
</dbReference>
<keyword evidence="4 11" id="KW-0808">Transferase</keyword>
<dbReference type="KEGG" id="sfc:Spiaf_1225"/>
<dbReference type="GO" id="GO:0035598">
    <property type="term" value="F:tRNA (N(6)-L-threonylcarbamoyladenosine(37)-C(2))-methylthiotransferase activity"/>
    <property type="evidence" value="ECO:0007669"/>
    <property type="project" value="TreeGrafter"/>
</dbReference>
<dbReference type="InterPro" id="IPR013848">
    <property type="entry name" value="Methylthiotransferase_N"/>
</dbReference>
<sequence>MRSIAFGTLGCKLNQYEADSLAAQFAREGYRVVDFSQPADCYIINTCTVTNKADRKSRNTINKAVRMAGLPEADVPPAAVPGGIPAAMPAANAEAPGAITVITGCFVDSHREELERSERLTYVVENVRKAHIFDLVHGHFQGEIVHPQSLPENLFSYEVADRTQHTRALVKVQDGCDNFCTFCIIPFVRGRGTSRPLDDILADVRTMVDSGYREIVLTGVNMSRYDHDGKGFADVVEAILETPGDFRVRISSLEPDQLDERFLAILGHAKMCPHLHLCLQSGSERVLLQMRRMYSYDEFRSIAEELRRRYPGFNLTTDIIVGFPGESEEDFTASCKAVREVGFGHVHLFPYSVRQGTRAERMPGHLKSQEKKRRIALLQELAATEKQRYRESLIGTIQTVLVEKVFADGTAQGYGQHYCPVRFALPAGREVAAGTETASPHPAGPHPAVPHPAVNEFFPVKVTGLCDGSDDGSEGPLLTGSLTHHLVAGEC</sequence>
<evidence type="ECO:0000259" key="9">
    <source>
        <dbReference type="PROSITE" id="PS51449"/>
    </source>
</evidence>
<evidence type="ECO:0000256" key="5">
    <source>
        <dbReference type="ARBA" id="ARBA00022691"/>
    </source>
</evidence>
<dbReference type="SFLD" id="SFLDS00029">
    <property type="entry name" value="Radical_SAM"/>
    <property type="match status" value="1"/>
</dbReference>
<organism evidence="11 12">
    <name type="scientific">Spirochaeta africana (strain ATCC 700263 / DSM 8902 / Z-7692)</name>
    <dbReference type="NCBI Taxonomy" id="889378"/>
    <lineage>
        <taxon>Bacteria</taxon>
        <taxon>Pseudomonadati</taxon>
        <taxon>Spirochaetota</taxon>
        <taxon>Spirochaetia</taxon>
        <taxon>Spirochaetales</taxon>
        <taxon>Spirochaetaceae</taxon>
        <taxon>Spirochaeta</taxon>
    </lineage>
</organism>
<dbReference type="Gene3D" id="3.40.50.12160">
    <property type="entry name" value="Methylthiotransferase, N-terminal domain"/>
    <property type="match status" value="1"/>
</dbReference>
<dbReference type="PROSITE" id="PS51918">
    <property type="entry name" value="RADICAL_SAM"/>
    <property type="match status" value="1"/>
</dbReference>
<dbReference type="InterPro" id="IPR007197">
    <property type="entry name" value="rSAM"/>
</dbReference>
<feature type="domain" description="Radical SAM core" evidence="10">
    <location>
        <begin position="162"/>
        <end position="388"/>
    </location>
</feature>
<dbReference type="InterPro" id="IPR005839">
    <property type="entry name" value="Methylthiotransferase"/>
</dbReference>
<dbReference type="InterPro" id="IPR058240">
    <property type="entry name" value="rSAM_sf"/>
</dbReference>
<dbReference type="InterPro" id="IPR038135">
    <property type="entry name" value="Methylthiotransferase_N_sf"/>
</dbReference>
<dbReference type="OrthoDB" id="9805215at2"/>
<evidence type="ECO:0000256" key="2">
    <source>
        <dbReference type="ARBA" id="ARBA00022485"/>
    </source>
</evidence>
<dbReference type="PROSITE" id="PS01278">
    <property type="entry name" value="MTTASE_RADICAL"/>
    <property type="match status" value="1"/>
</dbReference>
<name>H9UIG0_SPIAZ</name>
<dbReference type="NCBIfam" id="TIGR00089">
    <property type="entry name" value="MiaB/RimO family radical SAM methylthiotransferase"/>
    <property type="match status" value="1"/>
</dbReference>
<dbReference type="InterPro" id="IPR023404">
    <property type="entry name" value="rSAM_horseshoe"/>
</dbReference>
<keyword evidence="6" id="KW-0479">Metal-binding</keyword>
<keyword evidence="7" id="KW-0408">Iron</keyword>
<dbReference type="PATRIC" id="fig|889378.3.peg.1224"/>
<comment type="cofactor">
    <cofactor evidence="1">
        <name>[4Fe-4S] cluster</name>
        <dbReference type="ChEBI" id="CHEBI:49883"/>
    </cofactor>
</comment>
<keyword evidence="3" id="KW-0963">Cytoplasm</keyword>
<dbReference type="Gene3D" id="3.80.30.20">
    <property type="entry name" value="tm_1862 like domain"/>
    <property type="match status" value="1"/>
</dbReference>
<evidence type="ECO:0000256" key="4">
    <source>
        <dbReference type="ARBA" id="ARBA00022679"/>
    </source>
</evidence>
<dbReference type="AlphaFoldDB" id="H9UIG0"/>
<evidence type="ECO:0000256" key="8">
    <source>
        <dbReference type="ARBA" id="ARBA00023014"/>
    </source>
</evidence>
<dbReference type="SFLD" id="SFLDG01082">
    <property type="entry name" value="B12-binding_domain_containing"/>
    <property type="match status" value="1"/>
</dbReference>
<keyword evidence="8" id="KW-0411">Iron-sulfur</keyword>
<dbReference type="HOGENOM" id="CLU_018697_1_0_12"/>
<dbReference type="PANTHER" id="PTHR11918:SF45">
    <property type="entry name" value="THREONYLCARBAMOYLADENOSINE TRNA METHYLTHIOTRANSFERASE"/>
    <property type="match status" value="1"/>
</dbReference>
<evidence type="ECO:0000259" key="10">
    <source>
        <dbReference type="PROSITE" id="PS51918"/>
    </source>
</evidence>
<dbReference type="CDD" id="cd01335">
    <property type="entry name" value="Radical_SAM"/>
    <property type="match status" value="1"/>
</dbReference>
<protein>
    <submittedName>
        <fullName evidence="11">Radical SAM methylthiotransferase, MiaB/RimO family</fullName>
    </submittedName>
</protein>
<dbReference type="SFLD" id="SFLDG01061">
    <property type="entry name" value="methylthiotransferase"/>
    <property type="match status" value="1"/>
</dbReference>
<dbReference type="InterPro" id="IPR020612">
    <property type="entry name" value="Methylthiotransferase_CS"/>
</dbReference>
<keyword evidence="5" id="KW-0949">S-adenosyl-L-methionine</keyword>
<reference evidence="12" key="1">
    <citation type="journal article" date="2013" name="Stand. Genomic Sci.">
        <title>Complete genome sequence of the halophilic bacterium Spirochaeta africana type strain (Z-7692(T)) from the alkaline Lake Magadi in the East African Rift.</title>
        <authorList>
            <person name="Liolos K."/>
            <person name="Abt B."/>
            <person name="Scheuner C."/>
            <person name="Teshima H."/>
            <person name="Held B."/>
            <person name="Lapidus A."/>
            <person name="Nolan M."/>
            <person name="Lucas S."/>
            <person name="Deshpande S."/>
            <person name="Cheng J.F."/>
            <person name="Tapia R."/>
            <person name="Goodwin L.A."/>
            <person name="Pitluck S."/>
            <person name="Pagani I."/>
            <person name="Ivanova N."/>
            <person name="Mavromatis K."/>
            <person name="Mikhailova N."/>
            <person name="Huntemann M."/>
            <person name="Pati A."/>
            <person name="Chen A."/>
            <person name="Palaniappan K."/>
            <person name="Land M."/>
            <person name="Rohde M."/>
            <person name="Tindall B.J."/>
            <person name="Detter J.C."/>
            <person name="Goker M."/>
            <person name="Bristow J."/>
            <person name="Eisen J.A."/>
            <person name="Markowitz V."/>
            <person name="Hugenholtz P."/>
            <person name="Woyke T."/>
            <person name="Klenk H.P."/>
            <person name="Kyrpides N.C."/>
        </authorList>
    </citation>
    <scope>NUCLEOTIDE SEQUENCE</scope>
    <source>
        <strain evidence="12">ATCC 700263 / DSM 8902 / Z-7692</strain>
    </source>
</reference>
<evidence type="ECO:0000256" key="1">
    <source>
        <dbReference type="ARBA" id="ARBA00001966"/>
    </source>
</evidence>
<gene>
    <name evidence="11" type="ordered locus">Spiaf_1225</name>
</gene>
<evidence type="ECO:0000256" key="7">
    <source>
        <dbReference type="ARBA" id="ARBA00023004"/>
    </source>
</evidence>
<dbReference type="GO" id="GO:0046872">
    <property type="term" value="F:metal ion binding"/>
    <property type="evidence" value="ECO:0007669"/>
    <property type="project" value="UniProtKB-KW"/>
</dbReference>
<evidence type="ECO:0000313" key="12">
    <source>
        <dbReference type="Proteomes" id="UP000007383"/>
    </source>
</evidence>
<dbReference type="EMBL" id="CP003282">
    <property type="protein sequence ID" value="AFG37303.1"/>
    <property type="molecule type" value="Genomic_DNA"/>
</dbReference>
<dbReference type="Proteomes" id="UP000007383">
    <property type="component" value="Chromosome"/>
</dbReference>
<dbReference type="Pfam" id="PF00919">
    <property type="entry name" value="UPF0004"/>
    <property type="match status" value="1"/>
</dbReference>
<keyword evidence="12" id="KW-1185">Reference proteome</keyword>
<dbReference type="PROSITE" id="PS51449">
    <property type="entry name" value="MTTASE_N"/>
    <property type="match status" value="1"/>
</dbReference>
<dbReference type="RefSeq" id="WP_014455292.1">
    <property type="nucleotide sequence ID" value="NC_017098.1"/>
</dbReference>
<evidence type="ECO:0000256" key="6">
    <source>
        <dbReference type="ARBA" id="ARBA00022723"/>
    </source>
</evidence>
<evidence type="ECO:0000256" key="3">
    <source>
        <dbReference type="ARBA" id="ARBA00022490"/>
    </source>
</evidence>
<dbReference type="InterPro" id="IPR006638">
    <property type="entry name" value="Elp3/MiaA/NifB-like_rSAM"/>
</dbReference>